<comment type="caution">
    <text evidence="3">The sequence shown here is derived from an EMBL/GenBank/DDBJ whole genome shotgun (WGS) entry which is preliminary data.</text>
</comment>
<reference evidence="3" key="1">
    <citation type="submission" date="2021-12" db="EMBL/GenBank/DDBJ databases">
        <authorList>
            <person name="Rodrigo-Torres L."/>
            <person name="Arahal R. D."/>
            <person name="Lucena T."/>
        </authorList>
    </citation>
    <scope>NUCLEOTIDE SEQUENCE</scope>
    <source>
        <strain evidence="3">CECT 8267</strain>
    </source>
</reference>
<evidence type="ECO:0000256" key="1">
    <source>
        <dbReference type="ARBA" id="ARBA00006484"/>
    </source>
</evidence>
<evidence type="ECO:0000313" key="4">
    <source>
        <dbReference type="Proteomes" id="UP000838100"/>
    </source>
</evidence>
<name>A0ABN8EFI7_9GAMM</name>
<dbReference type="PANTHER" id="PTHR42760">
    <property type="entry name" value="SHORT-CHAIN DEHYDROGENASES/REDUCTASES FAMILY MEMBER"/>
    <property type="match status" value="1"/>
</dbReference>
<dbReference type="Gene3D" id="3.40.50.720">
    <property type="entry name" value="NAD(P)-binding Rossmann-like Domain"/>
    <property type="match status" value="1"/>
</dbReference>
<dbReference type="Pfam" id="PF13561">
    <property type="entry name" value="adh_short_C2"/>
    <property type="match status" value="1"/>
</dbReference>
<dbReference type="GO" id="GO:0004316">
    <property type="term" value="F:3-oxoacyl-[acyl-carrier-protein] reductase (NADPH) activity"/>
    <property type="evidence" value="ECO:0007669"/>
    <property type="project" value="UniProtKB-EC"/>
</dbReference>
<dbReference type="EC" id="1.1.1.100" evidence="3"/>
<dbReference type="Proteomes" id="UP000838100">
    <property type="component" value="Unassembled WGS sequence"/>
</dbReference>
<organism evidence="3 4">
    <name type="scientific">Sinobacterium norvegicum</name>
    <dbReference type="NCBI Taxonomy" id="1641715"/>
    <lineage>
        <taxon>Bacteria</taxon>
        <taxon>Pseudomonadati</taxon>
        <taxon>Pseudomonadota</taxon>
        <taxon>Gammaproteobacteria</taxon>
        <taxon>Cellvibrionales</taxon>
        <taxon>Spongiibacteraceae</taxon>
        <taxon>Sinobacterium</taxon>
    </lineage>
</organism>
<dbReference type="EMBL" id="CAKLPX010000001">
    <property type="protein sequence ID" value="CAH0990057.1"/>
    <property type="molecule type" value="Genomic_DNA"/>
</dbReference>
<evidence type="ECO:0000256" key="2">
    <source>
        <dbReference type="ARBA" id="ARBA00023002"/>
    </source>
</evidence>
<keyword evidence="2 3" id="KW-0560">Oxidoreductase</keyword>
<accession>A0ABN8EFI7</accession>
<evidence type="ECO:0000313" key="3">
    <source>
        <dbReference type="EMBL" id="CAH0990057.1"/>
    </source>
</evidence>
<dbReference type="PANTHER" id="PTHR42760:SF133">
    <property type="entry name" value="3-OXOACYL-[ACYL-CARRIER-PROTEIN] REDUCTASE"/>
    <property type="match status" value="1"/>
</dbReference>
<proteinExistence type="inferred from homology"/>
<comment type="similarity">
    <text evidence="1">Belongs to the short-chain dehydrogenases/reductases (SDR) family.</text>
</comment>
<dbReference type="InterPro" id="IPR002347">
    <property type="entry name" value="SDR_fam"/>
</dbReference>
<keyword evidence="4" id="KW-1185">Reference proteome</keyword>
<dbReference type="PRINTS" id="PR00081">
    <property type="entry name" value="GDHRDH"/>
</dbReference>
<dbReference type="SUPFAM" id="SSF51735">
    <property type="entry name" value="NAD(P)-binding Rossmann-fold domains"/>
    <property type="match status" value="1"/>
</dbReference>
<dbReference type="RefSeq" id="WP_237442751.1">
    <property type="nucleotide sequence ID" value="NZ_CAKLPX010000001.1"/>
</dbReference>
<sequence>MKKLALVTGGNKGIGLAVSRLLLDKGFGLIILARNVDEFELADHPDVKAIAFDLSQIDAIAPLIDSLPPIDVLVNNAGIMLSLPYDDYPQASIEQTLQLNIAAPVALITAVSAAMRQRGGGRIINNTSIAGHIGHPDIWYGVSKAGLINATKSFAKLLGGDNVLVNAVAAGPVNTDMLASIDDSRKAAIKQNTIAGRFAEAEEVAETIVWLATDAPSYLNGTIIDLNNGSFPR</sequence>
<dbReference type="CDD" id="cd05233">
    <property type="entry name" value="SDR_c"/>
    <property type="match status" value="1"/>
</dbReference>
<gene>
    <name evidence="3" type="primary">fabG_1</name>
    <name evidence="3" type="ORF">SIN8267_00140</name>
</gene>
<dbReference type="PRINTS" id="PR00080">
    <property type="entry name" value="SDRFAMILY"/>
</dbReference>
<dbReference type="InterPro" id="IPR036291">
    <property type="entry name" value="NAD(P)-bd_dom_sf"/>
</dbReference>
<protein>
    <submittedName>
        <fullName evidence="3">3-oxoacyl-[acyl-carrier-protein] reductase FabG</fullName>
        <ecNumber evidence="3">1.1.1.100</ecNumber>
    </submittedName>
</protein>